<evidence type="ECO:0000313" key="2">
    <source>
        <dbReference type="EMBL" id="GAI65777.1"/>
    </source>
</evidence>
<evidence type="ECO:0000259" key="1">
    <source>
        <dbReference type="Pfam" id="PF14397"/>
    </source>
</evidence>
<feature type="domain" description="Alpha-L-glutamate ligase-related protein ATP-grasp" evidence="1">
    <location>
        <begin position="43"/>
        <end position="331"/>
    </location>
</feature>
<sequence length="344" mass="39582">MILLGFRYGFSPLEYNLYGFYKKSISRSEKLSFISNEKILKIFRPYLNHKSWIPILENKLLFFLYYSQLGFPVVEVYGFYYPERGFFLDGSPLREKSDFLRWLNKSDIKGCVVKPLGSLGGKGIMIFEELISPETIRSNDGKNYSLNEVISLMEKDIEVRQSKEDNYKGYIIEEKIEQDPAMNVLSGKSLNTIRVSTLITNNNEILIDFGMLRVGREGSITDNLHQGGYVVNINVEDGSIGEKTFGYKEEGGPWIEEKEERIKDFFTDCKVPFWHKIVLLAKKAASFSPELRSVGWDIAISKNGPVLMEGNDNWDMVIAQVLSGGYLTEERREILKEYGIEFPR</sequence>
<proteinExistence type="predicted"/>
<comment type="caution">
    <text evidence="2">The sequence shown here is derived from an EMBL/GenBank/DDBJ whole genome shotgun (WGS) entry which is preliminary data.</text>
</comment>
<reference evidence="2" key="1">
    <citation type="journal article" date="2014" name="Front. Microbiol.">
        <title>High frequency of phylogenetically diverse reductive dehalogenase-homologous genes in deep subseafloor sedimentary metagenomes.</title>
        <authorList>
            <person name="Kawai M."/>
            <person name="Futagami T."/>
            <person name="Toyoda A."/>
            <person name="Takaki Y."/>
            <person name="Nishi S."/>
            <person name="Hori S."/>
            <person name="Arai W."/>
            <person name="Tsubouchi T."/>
            <person name="Morono Y."/>
            <person name="Uchiyama I."/>
            <person name="Ito T."/>
            <person name="Fujiyama A."/>
            <person name="Inagaki F."/>
            <person name="Takami H."/>
        </authorList>
    </citation>
    <scope>NUCLEOTIDE SEQUENCE</scope>
    <source>
        <strain evidence="2">Expedition CK06-06</strain>
    </source>
</reference>
<dbReference type="Gene3D" id="3.30.470.20">
    <property type="entry name" value="ATP-grasp fold, B domain"/>
    <property type="match status" value="1"/>
</dbReference>
<dbReference type="EMBL" id="BARW01001952">
    <property type="protein sequence ID" value="GAI65777.1"/>
    <property type="molecule type" value="Genomic_DNA"/>
</dbReference>
<protein>
    <recommendedName>
        <fullName evidence="1">Alpha-L-glutamate ligase-related protein ATP-grasp domain-containing protein</fullName>
    </recommendedName>
</protein>
<dbReference type="SUPFAM" id="SSF56059">
    <property type="entry name" value="Glutathione synthetase ATP-binding domain-like"/>
    <property type="match status" value="1"/>
</dbReference>
<accession>X1QBA1</accession>
<organism evidence="2">
    <name type="scientific">marine sediment metagenome</name>
    <dbReference type="NCBI Taxonomy" id="412755"/>
    <lineage>
        <taxon>unclassified sequences</taxon>
        <taxon>metagenomes</taxon>
        <taxon>ecological metagenomes</taxon>
    </lineage>
</organism>
<dbReference type="Pfam" id="PF14397">
    <property type="entry name" value="ATPgrasp_ST"/>
    <property type="match status" value="1"/>
</dbReference>
<dbReference type="InterPro" id="IPR039523">
    <property type="entry name" value="RimK-rel_E_lig_ATP-grasp"/>
</dbReference>
<name>X1QBA1_9ZZZZ</name>
<gene>
    <name evidence="2" type="ORF">S12H4_05781</name>
</gene>
<dbReference type="AlphaFoldDB" id="X1QBA1"/>